<dbReference type="GO" id="GO:0008477">
    <property type="term" value="F:purine nucleosidase activity"/>
    <property type="evidence" value="ECO:0007669"/>
    <property type="project" value="UniProtKB-EC"/>
</dbReference>
<feature type="region of interest" description="Disordered" evidence="3">
    <location>
        <begin position="1"/>
        <end position="21"/>
    </location>
</feature>
<dbReference type="InterPro" id="IPR023186">
    <property type="entry name" value="IUNH"/>
</dbReference>
<dbReference type="PROSITE" id="PS01247">
    <property type="entry name" value="IUNH"/>
    <property type="match status" value="1"/>
</dbReference>
<feature type="domain" description="Inosine/uridine-preferring nucleoside hydrolase" evidence="4">
    <location>
        <begin position="35"/>
        <end position="328"/>
    </location>
</feature>
<organism evidence="5">
    <name type="scientific">hydrothermal vent metagenome</name>
    <dbReference type="NCBI Taxonomy" id="652676"/>
    <lineage>
        <taxon>unclassified sequences</taxon>
        <taxon>metagenomes</taxon>
        <taxon>ecological metagenomes</taxon>
    </lineage>
</organism>
<dbReference type="SUPFAM" id="SSF53590">
    <property type="entry name" value="Nucleoside hydrolase"/>
    <property type="match status" value="1"/>
</dbReference>
<keyword evidence="2 5" id="KW-0326">Glycosidase</keyword>
<feature type="compositionally biased region" description="Basic and acidic residues" evidence="3">
    <location>
        <begin position="8"/>
        <end position="21"/>
    </location>
</feature>
<dbReference type="GO" id="GO:0006152">
    <property type="term" value="P:purine nucleoside catabolic process"/>
    <property type="evidence" value="ECO:0007669"/>
    <property type="project" value="TreeGrafter"/>
</dbReference>
<evidence type="ECO:0000259" key="4">
    <source>
        <dbReference type="Pfam" id="PF01156"/>
    </source>
</evidence>
<dbReference type="Pfam" id="PF01156">
    <property type="entry name" value="IU_nuc_hydro"/>
    <property type="match status" value="1"/>
</dbReference>
<dbReference type="InterPro" id="IPR015910">
    <property type="entry name" value="I/U_nuclsd_hydro_CS"/>
</dbReference>
<dbReference type="Gene3D" id="3.90.245.10">
    <property type="entry name" value="Ribonucleoside hydrolase-like"/>
    <property type="match status" value="1"/>
</dbReference>
<dbReference type="EC" id="3.2.2.1" evidence="5"/>
<proteinExistence type="predicted"/>
<dbReference type="PANTHER" id="PTHR12304">
    <property type="entry name" value="INOSINE-URIDINE PREFERRING NUCLEOSIDE HYDROLASE"/>
    <property type="match status" value="1"/>
</dbReference>
<evidence type="ECO:0000313" key="5">
    <source>
        <dbReference type="EMBL" id="VAW01279.1"/>
    </source>
</evidence>
<dbReference type="EMBL" id="UOEI01000297">
    <property type="protein sequence ID" value="VAW01279.1"/>
    <property type="molecule type" value="Genomic_DNA"/>
</dbReference>
<dbReference type="InterPro" id="IPR036452">
    <property type="entry name" value="Ribo_hydro-like"/>
</dbReference>
<keyword evidence="1 5" id="KW-0378">Hydrolase</keyword>
<gene>
    <name evidence="5" type="ORF">MNBD_ACTINO01-1705</name>
</gene>
<dbReference type="GO" id="GO:0005829">
    <property type="term" value="C:cytosol"/>
    <property type="evidence" value="ECO:0007669"/>
    <property type="project" value="TreeGrafter"/>
</dbReference>
<reference evidence="5" key="1">
    <citation type="submission" date="2018-06" db="EMBL/GenBank/DDBJ databases">
        <authorList>
            <person name="Zhirakovskaya E."/>
        </authorList>
    </citation>
    <scope>NUCLEOTIDE SEQUENCE</scope>
</reference>
<evidence type="ECO:0000256" key="2">
    <source>
        <dbReference type="ARBA" id="ARBA00023295"/>
    </source>
</evidence>
<name>A0A3B0SKL6_9ZZZZ</name>
<dbReference type="PANTHER" id="PTHR12304:SF4">
    <property type="entry name" value="URIDINE NUCLEOSIDASE"/>
    <property type="match status" value="1"/>
</dbReference>
<accession>A0A3B0SKL6</accession>
<dbReference type="InterPro" id="IPR001910">
    <property type="entry name" value="Inosine/uridine_hydrolase_dom"/>
</dbReference>
<evidence type="ECO:0000256" key="3">
    <source>
        <dbReference type="SAM" id="MobiDB-lite"/>
    </source>
</evidence>
<dbReference type="CDD" id="cd02651">
    <property type="entry name" value="nuc_hydro_IU_UC_XIUA"/>
    <property type="match status" value="1"/>
</dbReference>
<evidence type="ECO:0000256" key="1">
    <source>
        <dbReference type="ARBA" id="ARBA00022801"/>
    </source>
</evidence>
<protein>
    <submittedName>
        <fullName evidence="5">Inosine-uridine preferring nucleoside hydrolase</fullName>
        <ecNumber evidence="5">3.2.2.1</ecNumber>
    </submittedName>
</protein>
<dbReference type="GO" id="GO:0045437">
    <property type="term" value="F:uridine nucleosidase activity"/>
    <property type="evidence" value="ECO:0007669"/>
    <property type="project" value="UniProtKB-ARBA"/>
</dbReference>
<sequence>MFAQAIDAGHDGADDIDDVRPHESDRARAMNARPIIIDTDPGQDDAIAILLALASPELEVTAITSVAGNVPQPLVTENSLGLLALAGREDVPVYRGCERPLLRDLVTAEYVHGPTGVDGAVLPAATVEARTTHGVDHIIDACREAPDASVTLCPIGPLTNIGMAIAKEPSIIDKIREIVWMGGAFDEAGNTTPVAEFNAYVDPHAVHIVFTSGIPLTIFPLDVTHKALMLPRHIELLASYGTRIAEAAAGMIRFYEIYDIDKYDIPGAPLHDPCVVAYLVDTSLFQGARHHVLVDTTNEETIGNTYVDDSGGEPNALIITDVDAERFFTLVVERIGQM</sequence>
<dbReference type="AlphaFoldDB" id="A0A3B0SKL6"/>